<keyword evidence="5" id="KW-1185">Reference proteome</keyword>
<dbReference type="InterPro" id="IPR016181">
    <property type="entry name" value="Acyl_CoA_acyltransferase"/>
</dbReference>
<accession>A0ABS7VNC5</accession>
<gene>
    <name evidence="4" type="ORF">K9B37_09120</name>
</gene>
<keyword evidence="1" id="KW-0808">Transferase</keyword>
<dbReference type="EMBL" id="JAIRBM010000005">
    <property type="protein sequence ID" value="MBZ6076448.1"/>
    <property type="molecule type" value="Genomic_DNA"/>
</dbReference>
<dbReference type="Gene3D" id="3.40.630.30">
    <property type="match status" value="1"/>
</dbReference>
<dbReference type="PANTHER" id="PTHR43877">
    <property type="entry name" value="AMINOALKYLPHOSPHONATE N-ACETYLTRANSFERASE-RELATED-RELATED"/>
    <property type="match status" value="1"/>
</dbReference>
<reference evidence="4 5" key="1">
    <citation type="submission" date="2021-09" db="EMBL/GenBank/DDBJ databases">
        <title>The complete genome sequence of a new microorganism.</title>
        <authorList>
            <person name="Zi Z."/>
        </authorList>
    </citation>
    <scope>NUCLEOTIDE SEQUENCE [LARGE SCALE GENOMIC DNA]</scope>
    <source>
        <strain evidence="4 5">WGZ8</strain>
    </source>
</reference>
<dbReference type="Proteomes" id="UP000704176">
    <property type="component" value="Unassembled WGS sequence"/>
</dbReference>
<evidence type="ECO:0000313" key="5">
    <source>
        <dbReference type="Proteomes" id="UP000704176"/>
    </source>
</evidence>
<dbReference type="InterPro" id="IPR050832">
    <property type="entry name" value="Bact_Acetyltransf"/>
</dbReference>
<dbReference type="RefSeq" id="WP_224312766.1">
    <property type="nucleotide sequence ID" value="NZ_JAIRBM010000005.1"/>
</dbReference>
<name>A0ABS7VNC5_9HYPH</name>
<feature type="domain" description="N-acetyltransferase" evidence="3">
    <location>
        <begin position="3"/>
        <end position="153"/>
    </location>
</feature>
<evidence type="ECO:0000259" key="3">
    <source>
        <dbReference type="PROSITE" id="PS51186"/>
    </source>
</evidence>
<dbReference type="InterPro" id="IPR000182">
    <property type="entry name" value="GNAT_dom"/>
</dbReference>
<protein>
    <submittedName>
        <fullName evidence="4">GNAT family N-acetyltransferase</fullName>
    </submittedName>
</protein>
<keyword evidence="2" id="KW-0012">Acyltransferase</keyword>
<evidence type="ECO:0000256" key="2">
    <source>
        <dbReference type="ARBA" id="ARBA00023315"/>
    </source>
</evidence>
<dbReference type="PANTHER" id="PTHR43877:SF2">
    <property type="entry name" value="AMINOALKYLPHOSPHONATE N-ACETYLTRANSFERASE-RELATED"/>
    <property type="match status" value="1"/>
</dbReference>
<dbReference type="PROSITE" id="PS51186">
    <property type="entry name" value="GNAT"/>
    <property type="match status" value="1"/>
</dbReference>
<evidence type="ECO:0000313" key="4">
    <source>
        <dbReference type="EMBL" id="MBZ6076448.1"/>
    </source>
</evidence>
<organism evidence="4 5">
    <name type="scientific">Microvirga puerhi</name>
    <dbReference type="NCBI Taxonomy" id="2876078"/>
    <lineage>
        <taxon>Bacteria</taxon>
        <taxon>Pseudomonadati</taxon>
        <taxon>Pseudomonadota</taxon>
        <taxon>Alphaproteobacteria</taxon>
        <taxon>Hyphomicrobiales</taxon>
        <taxon>Methylobacteriaceae</taxon>
        <taxon>Microvirga</taxon>
    </lineage>
</organism>
<dbReference type="CDD" id="cd04301">
    <property type="entry name" value="NAT_SF"/>
    <property type="match status" value="1"/>
</dbReference>
<comment type="caution">
    <text evidence="4">The sequence shown here is derived from an EMBL/GenBank/DDBJ whole genome shotgun (WGS) entry which is preliminary data.</text>
</comment>
<sequence length="299" mass="32579">MPLVFRPACADDLQRAQELVVRSINDLTERHGFGPMASVRRPDFQLFSLKDDPDGLWVAEDDDEIVGFAFSWADGDLWFLAELFVAPGQQGRGVGRKLLAHTLDHASKSGAATKSLITFTFNVVSQGLYIRHGMLPRLPIYLFSGVSSDLTADQHDGKLRSIAIDPSPSHLNTLAQLDVSALGFSREKHHRYLLNDASMKGVFLHDGGDCVGYAYVATTGHVGPLAVTQAHHMSAAFRTALNLAATSGAGHVSAFLPGTSEAPGIALKHGMRITFPMVLVSTHEFGDWRRYLPRNPGFM</sequence>
<evidence type="ECO:0000256" key="1">
    <source>
        <dbReference type="ARBA" id="ARBA00022679"/>
    </source>
</evidence>
<dbReference type="SUPFAM" id="SSF55729">
    <property type="entry name" value="Acyl-CoA N-acyltransferases (Nat)"/>
    <property type="match status" value="1"/>
</dbReference>
<proteinExistence type="predicted"/>
<dbReference type="Pfam" id="PF00583">
    <property type="entry name" value="Acetyltransf_1"/>
    <property type="match status" value="1"/>
</dbReference>